<organism evidence="1 2">
    <name type="scientific">Ceratosolen solmsi marchali</name>
    <dbReference type="NCBI Taxonomy" id="326594"/>
    <lineage>
        <taxon>Eukaryota</taxon>
        <taxon>Metazoa</taxon>
        <taxon>Ecdysozoa</taxon>
        <taxon>Arthropoda</taxon>
        <taxon>Hexapoda</taxon>
        <taxon>Insecta</taxon>
        <taxon>Pterygota</taxon>
        <taxon>Neoptera</taxon>
        <taxon>Endopterygota</taxon>
        <taxon>Hymenoptera</taxon>
        <taxon>Apocrita</taxon>
        <taxon>Proctotrupomorpha</taxon>
        <taxon>Chalcidoidea</taxon>
        <taxon>Agaonidae</taxon>
        <taxon>Agaoninae</taxon>
        <taxon>Ceratosolen</taxon>
    </lineage>
</organism>
<evidence type="ECO:0000313" key="1">
    <source>
        <dbReference type="Proteomes" id="UP000695007"/>
    </source>
</evidence>
<dbReference type="GeneID" id="105366598"/>
<evidence type="ECO:0000313" key="2">
    <source>
        <dbReference type="RefSeq" id="XP_011503401.1"/>
    </source>
</evidence>
<gene>
    <name evidence="2" type="primary">LOC105366598</name>
</gene>
<protein>
    <submittedName>
        <fullName evidence="2">Uncharacterized protein LOC105366598</fullName>
    </submittedName>
</protein>
<accession>A0AAJ7E0P9</accession>
<dbReference type="AlphaFoldDB" id="A0AAJ7E0P9"/>
<dbReference type="KEGG" id="csol:105366598"/>
<dbReference type="Proteomes" id="UP000695007">
    <property type="component" value="Unplaced"/>
</dbReference>
<reference evidence="2" key="1">
    <citation type="submission" date="2025-08" db="UniProtKB">
        <authorList>
            <consortium name="RefSeq"/>
        </authorList>
    </citation>
    <scope>IDENTIFICATION</scope>
</reference>
<sequence length="104" mass="12287">MVRWDKFKAYKAILTHKEYVESKLTSLKKYVQTLGVIMTWVMETHTKITTLRKLSQKESVKTIEKIMINVDDRQMDVIDVLENYTNLEKECEAAKQTVSIELQF</sequence>
<name>A0AAJ7E0P9_9HYME</name>
<keyword evidence="1" id="KW-1185">Reference proteome</keyword>
<dbReference type="RefSeq" id="XP_011503401.1">
    <property type="nucleotide sequence ID" value="XM_011505099.1"/>
</dbReference>
<proteinExistence type="predicted"/>